<evidence type="ECO:0000256" key="3">
    <source>
        <dbReference type="ARBA" id="ARBA00010617"/>
    </source>
</evidence>
<keyword evidence="9 11" id="KW-0408">Iron</keyword>
<keyword evidence="7 12" id="KW-1133">Transmembrane helix</keyword>
<dbReference type="CDD" id="cd11043">
    <property type="entry name" value="CYP90-like"/>
    <property type="match status" value="1"/>
</dbReference>
<dbReference type="PRINTS" id="PR00385">
    <property type="entry name" value="P450"/>
</dbReference>
<proteinExistence type="inferred from homology"/>
<feature type="transmembrane region" description="Helical" evidence="12">
    <location>
        <begin position="6"/>
        <end position="28"/>
    </location>
</feature>
<dbReference type="InterPro" id="IPR036396">
    <property type="entry name" value="Cyt_P450_sf"/>
</dbReference>
<dbReference type="Proteomes" id="UP001652623">
    <property type="component" value="Chromosome 6"/>
</dbReference>
<evidence type="ECO:0000256" key="9">
    <source>
        <dbReference type="ARBA" id="ARBA00023004"/>
    </source>
</evidence>
<reference evidence="14" key="1">
    <citation type="submission" date="2025-08" db="UniProtKB">
        <authorList>
            <consortium name="RefSeq"/>
        </authorList>
    </citation>
    <scope>IDENTIFICATION</scope>
    <source>
        <tissue evidence="14">Seedling</tissue>
    </source>
</reference>
<keyword evidence="13" id="KW-1185">Reference proteome</keyword>
<keyword evidence="8 11" id="KW-0560">Oxidoreductase</keyword>
<evidence type="ECO:0000256" key="6">
    <source>
        <dbReference type="ARBA" id="ARBA00022723"/>
    </source>
</evidence>
<evidence type="ECO:0000256" key="12">
    <source>
        <dbReference type="SAM" id="Phobius"/>
    </source>
</evidence>
<keyword evidence="6 11" id="KW-0479">Metal-binding</keyword>
<evidence type="ECO:0000256" key="5">
    <source>
        <dbReference type="ARBA" id="ARBA00022692"/>
    </source>
</evidence>
<evidence type="ECO:0000256" key="8">
    <source>
        <dbReference type="ARBA" id="ARBA00023002"/>
    </source>
</evidence>
<protein>
    <submittedName>
        <fullName evidence="14">Beta-amyrin 11-oxidase</fullName>
    </submittedName>
</protein>
<keyword evidence="11" id="KW-0503">Monooxygenase</keyword>
<evidence type="ECO:0000256" key="4">
    <source>
        <dbReference type="ARBA" id="ARBA00022617"/>
    </source>
</evidence>
<evidence type="ECO:0000313" key="14">
    <source>
        <dbReference type="RefSeq" id="XP_048319384.1"/>
    </source>
</evidence>
<dbReference type="Gene3D" id="1.10.630.10">
    <property type="entry name" value="Cytochrome P450"/>
    <property type="match status" value="1"/>
</dbReference>
<dbReference type="PRINTS" id="PR00463">
    <property type="entry name" value="EP450I"/>
</dbReference>
<dbReference type="InterPro" id="IPR017972">
    <property type="entry name" value="Cyt_P450_CS"/>
</dbReference>
<comment type="subcellular location">
    <subcellularLocation>
        <location evidence="2">Membrane</location>
        <topology evidence="2">Single-pass membrane protein</topology>
    </subcellularLocation>
</comment>
<dbReference type="InterPro" id="IPR002401">
    <property type="entry name" value="Cyt_P450_E_grp-I"/>
</dbReference>
<name>A0ABM3I2S2_ZIZJJ</name>
<evidence type="ECO:0000256" key="2">
    <source>
        <dbReference type="ARBA" id="ARBA00004167"/>
    </source>
</evidence>
<evidence type="ECO:0000256" key="10">
    <source>
        <dbReference type="ARBA" id="ARBA00023136"/>
    </source>
</evidence>
<comment type="similarity">
    <text evidence="3 11">Belongs to the cytochrome P450 family.</text>
</comment>
<gene>
    <name evidence="14" type="primary">LOC107430486</name>
</gene>
<dbReference type="Pfam" id="PF00067">
    <property type="entry name" value="p450"/>
    <property type="match status" value="1"/>
</dbReference>
<dbReference type="InterPro" id="IPR001128">
    <property type="entry name" value="Cyt_P450"/>
</dbReference>
<evidence type="ECO:0000313" key="13">
    <source>
        <dbReference type="Proteomes" id="UP001652623"/>
    </source>
</evidence>
<sequence>MEKELVWTIVGVLVGGYVFLFGFVGKLNDWYYSFKLKRKEVPLPPGDLGWPGIGKMLNFIKASKFGDPDSFIFDLFKKYGRTGIYKTHLLSSPTVIVCSPDTCRKILADDENFTLGYPQTSKILAGKRSFHSISKSEHKRLRRLTTSILNGHEALSMYVGHIEHNVINSLEEWSRLNRPIEVLPELKRIVFKVITHIFMGADDDPVVADMESLFTELHAGLFSLNVNLPGFAFHRAIKARKKLVKILSYVIEKKTKALNKEPEKGKRDMIDLLMAVEDDDGRKLEEEDIIDLLIMFLVAGHESSALGTMWGLINLAENPEVFKKAKEEQEMIVRNRPSTQKGLTLREIKSMTYLPRVIDEMMRKTSINFAAFRHAIEDVNINGYLIPKGWKILVWYRAIHMDPQIHPNPREFNLERWDNDGVKTGAFVPFGAGTRICPGRDLAKLEMSIFLHYFLLNYKLEKVNPKCPVTYIPVPRPTDNCLAKIVKVA</sequence>
<dbReference type="PROSITE" id="PS00086">
    <property type="entry name" value="CYTOCHROME_P450"/>
    <property type="match status" value="1"/>
</dbReference>
<dbReference type="SUPFAM" id="SSF48264">
    <property type="entry name" value="Cytochrome P450"/>
    <property type="match status" value="1"/>
</dbReference>
<evidence type="ECO:0000256" key="7">
    <source>
        <dbReference type="ARBA" id="ARBA00022989"/>
    </source>
</evidence>
<comment type="cofactor">
    <cofactor evidence="1">
        <name>heme</name>
        <dbReference type="ChEBI" id="CHEBI:30413"/>
    </cofactor>
</comment>
<keyword evidence="5 12" id="KW-0812">Transmembrane</keyword>
<keyword evidence="4 11" id="KW-0349">Heme</keyword>
<evidence type="ECO:0000256" key="1">
    <source>
        <dbReference type="ARBA" id="ARBA00001971"/>
    </source>
</evidence>
<keyword evidence="10 12" id="KW-0472">Membrane</keyword>
<dbReference type="PANTHER" id="PTHR24286">
    <property type="entry name" value="CYTOCHROME P450 26"/>
    <property type="match status" value="1"/>
</dbReference>
<dbReference type="RefSeq" id="XP_048319384.1">
    <property type="nucleotide sequence ID" value="XM_048463427.2"/>
</dbReference>
<dbReference type="GeneID" id="107430486"/>
<accession>A0ABM3I2S2</accession>
<evidence type="ECO:0000256" key="11">
    <source>
        <dbReference type="RuleBase" id="RU000461"/>
    </source>
</evidence>
<dbReference type="PANTHER" id="PTHR24286:SF199">
    <property type="entry name" value="CYTOCHROME P450 88D6"/>
    <property type="match status" value="1"/>
</dbReference>
<organism evidence="13 14">
    <name type="scientific">Ziziphus jujuba</name>
    <name type="common">Chinese jujube</name>
    <name type="synonym">Ziziphus sativa</name>
    <dbReference type="NCBI Taxonomy" id="326968"/>
    <lineage>
        <taxon>Eukaryota</taxon>
        <taxon>Viridiplantae</taxon>
        <taxon>Streptophyta</taxon>
        <taxon>Embryophyta</taxon>
        <taxon>Tracheophyta</taxon>
        <taxon>Spermatophyta</taxon>
        <taxon>Magnoliopsida</taxon>
        <taxon>eudicotyledons</taxon>
        <taxon>Gunneridae</taxon>
        <taxon>Pentapetalae</taxon>
        <taxon>rosids</taxon>
        <taxon>fabids</taxon>
        <taxon>Rosales</taxon>
        <taxon>Rhamnaceae</taxon>
        <taxon>Paliureae</taxon>
        <taxon>Ziziphus</taxon>
    </lineage>
</organism>